<evidence type="ECO:0000313" key="14">
    <source>
        <dbReference type="EMBL" id="SFL92695.1"/>
    </source>
</evidence>
<evidence type="ECO:0000256" key="2">
    <source>
        <dbReference type="ARBA" id="ARBA00022475"/>
    </source>
</evidence>
<comment type="subcellular location">
    <subcellularLocation>
        <location evidence="1">Cell membrane</location>
        <topology evidence="1">Multi-pass membrane protein</topology>
    </subcellularLocation>
</comment>
<dbReference type="Proteomes" id="UP000199520">
    <property type="component" value="Unassembled WGS sequence"/>
</dbReference>
<feature type="transmembrane region" description="Helical" evidence="12">
    <location>
        <begin position="20"/>
        <end position="42"/>
    </location>
</feature>
<reference evidence="15" key="1">
    <citation type="submission" date="2016-10" db="EMBL/GenBank/DDBJ databases">
        <authorList>
            <person name="Varghese N."/>
            <person name="Submissions S."/>
        </authorList>
    </citation>
    <scope>NUCLEOTIDE SEQUENCE [LARGE SCALE GENOMIC DNA]</scope>
    <source>
        <strain evidence="15">DSM 13327</strain>
    </source>
</reference>
<feature type="domain" description="HAMP" evidence="13">
    <location>
        <begin position="302"/>
        <end position="351"/>
    </location>
</feature>
<dbReference type="Gene3D" id="6.10.340.10">
    <property type="match status" value="1"/>
</dbReference>
<evidence type="ECO:0000256" key="1">
    <source>
        <dbReference type="ARBA" id="ARBA00004651"/>
    </source>
</evidence>
<dbReference type="InterPro" id="IPR010559">
    <property type="entry name" value="Sig_transdc_His_kin_internal"/>
</dbReference>
<dbReference type="InterPro" id="IPR036890">
    <property type="entry name" value="HATPase_C_sf"/>
</dbReference>
<dbReference type="Gene3D" id="3.30.565.10">
    <property type="entry name" value="Histidine kinase-like ATPase, C-terminal domain"/>
    <property type="match status" value="1"/>
</dbReference>
<keyword evidence="8" id="KW-0067">ATP-binding</keyword>
<feature type="transmembrane region" description="Helical" evidence="12">
    <location>
        <begin position="271"/>
        <end position="294"/>
    </location>
</feature>
<dbReference type="InterPro" id="IPR003660">
    <property type="entry name" value="HAMP_dom"/>
</dbReference>
<evidence type="ECO:0000256" key="6">
    <source>
        <dbReference type="ARBA" id="ARBA00022741"/>
    </source>
</evidence>
<dbReference type="PROSITE" id="PS50885">
    <property type="entry name" value="HAMP"/>
    <property type="match status" value="1"/>
</dbReference>
<evidence type="ECO:0000256" key="7">
    <source>
        <dbReference type="ARBA" id="ARBA00022777"/>
    </source>
</evidence>
<evidence type="ECO:0000256" key="9">
    <source>
        <dbReference type="ARBA" id="ARBA00022989"/>
    </source>
</evidence>
<evidence type="ECO:0000256" key="5">
    <source>
        <dbReference type="ARBA" id="ARBA00022692"/>
    </source>
</evidence>
<dbReference type="InterPro" id="IPR050640">
    <property type="entry name" value="Bact_2-comp_sensor_kinase"/>
</dbReference>
<dbReference type="AlphaFoldDB" id="A0A1I4LNZ9"/>
<name>A0A1I4LNZ9_9FIRM</name>
<keyword evidence="7 14" id="KW-0418">Kinase</keyword>
<proteinExistence type="predicted"/>
<dbReference type="SUPFAM" id="SSF55874">
    <property type="entry name" value="ATPase domain of HSP90 chaperone/DNA topoisomerase II/histidine kinase"/>
    <property type="match status" value="1"/>
</dbReference>
<evidence type="ECO:0000256" key="8">
    <source>
        <dbReference type="ARBA" id="ARBA00022840"/>
    </source>
</evidence>
<protein>
    <submittedName>
        <fullName evidence="14">Two-component system, sensor histidine kinase YesM</fullName>
    </submittedName>
</protein>
<keyword evidence="2" id="KW-1003">Cell membrane</keyword>
<dbReference type="InterPro" id="IPR003594">
    <property type="entry name" value="HATPase_dom"/>
</dbReference>
<keyword evidence="10" id="KW-0902">Two-component regulatory system</keyword>
<dbReference type="PANTHER" id="PTHR34220">
    <property type="entry name" value="SENSOR HISTIDINE KINASE YPDA"/>
    <property type="match status" value="1"/>
</dbReference>
<evidence type="ECO:0000313" key="15">
    <source>
        <dbReference type="Proteomes" id="UP000199520"/>
    </source>
</evidence>
<evidence type="ECO:0000256" key="3">
    <source>
        <dbReference type="ARBA" id="ARBA00022553"/>
    </source>
</evidence>
<evidence type="ECO:0000256" key="10">
    <source>
        <dbReference type="ARBA" id="ARBA00023012"/>
    </source>
</evidence>
<gene>
    <name evidence="14" type="ORF">SAMN04490355_10267</name>
</gene>
<evidence type="ECO:0000256" key="4">
    <source>
        <dbReference type="ARBA" id="ARBA00022679"/>
    </source>
</evidence>
<dbReference type="Pfam" id="PF02518">
    <property type="entry name" value="HATPase_c"/>
    <property type="match status" value="1"/>
</dbReference>
<keyword evidence="9 12" id="KW-1133">Transmembrane helix</keyword>
<sequence length="569" mass="65622">MRKAETFKSYMKRLFIRYTVALILLMFILFIIFIMLNFRLFVTKANEDCNQLVGRFVSEQYISYQNNIERFSQSDQFKKALLKGENLNEVNRELYQFCLSQQIKSNFVLLRGESSIVSTNLYKTNQMLFLANGIVRDVFTRLNSDPGATYSGAIGIPYDNGQKSDLMFARAIVSDSGQILGYLIFGLQEDSLSSFMRNRDADIILITDRFNNVIFSTNSLIIDSMGKYKSEQEDLTSAIIDQKPYYVTNGILPEGKIKIITMTSIAKQQQLIEFGVIFLSGMSCFLIMLVRVLADKVTTKNLRSIDELLYAVSECRTGNIHYRIKSKTFDEFQTLYDEFNNMMIKVQQLIKNNDELAERKRWMEVKHLKGQFNPHFMFNVMETLRYVIAIDPNQASQMVVSFANLMRYSINYGSTHVSLKTDISYVKDYLLLQKMRYNQRLEYNIEIEEALLQYKVPKLFIQPIVENSIVHGLENTRKLRVQITGRALDQRLALCIEDDGPGISEEALTALRALLNNENAMPKRIGLYNVHRTAQLLYGKDYGLNLESLQGKGLRVTLTMPIVLEDDDV</sequence>
<dbReference type="RefSeq" id="WP_090938564.1">
    <property type="nucleotide sequence ID" value="NZ_FOTS01000026.1"/>
</dbReference>
<dbReference type="EMBL" id="FOTS01000026">
    <property type="protein sequence ID" value="SFL92695.1"/>
    <property type="molecule type" value="Genomic_DNA"/>
</dbReference>
<keyword evidence="5 12" id="KW-0812">Transmembrane</keyword>
<evidence type="ECO:0000256" key="11">
    <source>
        <dbReference type="ARBA" id="ARBA00023136"/>
    </source>
</evidence>
<dbReference type="GO" id="GO:0005524">
    <property type="term" value="F:ATP binding"/>
    <property type="evidence" value="ECO:0007669"/>
    <property type="project" value="UniProtKB-KW"/>
</dbReference>
<accession>A0A1I4LNZ9</accession>
<organism evidence="14 15">
    <name type="scientific">Pelosinus propionicus DSM 13327</name>
    <dbReference type="NCBI Taxonomy" id="1123291"/>
    <lineage>
        <taxon>Bacteria</taxon>
        <taxon>Bacillati</taxon>
        <taxon>Bacillota</taxon>
        <taxon>Negativicutes</taxon>
        <taxon>Selenomonadales</taxon>
        <taxon>Sporomusaceae</taxon>
        <taxon>Pelosinus</taxon>
    </lineage>
</organism>
<evidence type="ECO:0000256" key="12">
    <source>
        <dbReference type="SAM" id="Phobius"/>
    </source>
</evidence>
<dbReference type="OrthoDB" id="9809348at2"/>
<dbReference type="GO" id="GO:0005886">
    <property type="term" value="C:plasma membrane"/>
    <property type="evidence" value="ECO:0007669"/>
    <property type="project" value="UniProtKB-SubCell"/>
</dbReference>
<dbReference type="STRING" id="1123291.SAMN04490355_10267"/>
<keyword evidence="11 12" id="KW-0472">Membrane</keyword>
<keyword evidence="4" id="KW-0808">Transferase</keyword>
<dbReference type="PANTHER" id="PTHR34220:SF11">
    <property type="entry name" value="SENSOR PROTEIN KINASE HPTS"/>
    <property type="match status" value="1"/>
</dbReference>
<keyword evidence="6" id="KW-0547">Nucleotide-binding</keyword>
<keyword evidence="15" id="KW-1185">Reference proteome</keyword>
<dbReference type="Pfam" id="PF06580">
    <property type="entry name" value="His_kinase"/>
    <property type="match status" value="1"/>
</dbReference>
<dbReference type="GO" id="GO:0000155">
    <property type="term" value="F:phosphorelay sensor kinase activity"/>
    <property type="evidence" value="ECO:0007669"/>
    <property type="project" value="InterPro"/>
</dbReference>
<keyword evidence="3" id="KW-0597">Phosphoprotein</keyword>
<evidence type="ECO:0000259" key="13">
    <source>
        <dbReference type="PROSITE" id="PS50885"/>
    </source>
</evidence>